<comment type="caution">
    <text evidence="3">The sequence shown here is derived from an EMBL/GenBank/DDBJ whole genome shotgun (WGS) entry which is preliminary data.</text>
</comment>
<proteinExistence type="predicted"/>
<evidence type="ECO:0000256" key="2">
    <source>
        <dbReference type="SAM" id="MobiDB-lite"/>
    </source>
</evidence>
<dbReference type="SMART" id="SM00368">
    <property type="entry name" value="LRR_RI"/>
    <property type="match status" value="5"/>
</dbReference>
<dbReference type="InterPro" id="IPR032675">
    <property type="entry name" value="LRR_dom_sf"/>
</dbReference>
<evidence type="ECO:0000313" key="3">
    <source>
        <dbReference type="EMBL" id="GMH73636.1"/>
    </source>
</evidence>
<feature type="region of interest" description="Disordered" evidence="2">
    <location>
        <begin position="1"/>
        <end position="70"/>
    </location>
</feature>
<dbReference type="Pfam" id="PF13516">
    <property type="entry name" value="LRR_6"/>
    <property type="match status" value="4"/>
</dbReference>
<gene>
    <name evidence="3" type="ORF">TrST_g7182</name>
</gene>
<sequence>MSLTTEESIDGSISLVSSHTSGVDSSLVENDAGDSLDAGDSDEDDDEYEEGSLASSLSQQDSIDLSDGQLSGPEKLMELAAQINEFAITSLVLANNGFVDENELQEYNDDSHCNRGILAFAKGLRGHKTITSVDLSDNNLGCKGQSGLVALADAVTTGNLQMLDISSNHILGMKGVRYDGIKAISKAIETSSGGKLEELRLSQNGLHASAICFLGISLIDTTLKHLDLSENAIGVDSLGRRSAAGMKSMVPGFSSDLCKLVSLNMSENYLGNEECILLASVLEVMFDLRDLDISFNDVHAVGARHLGNALKFNNTLQHLNLGGNHVQDGGCAEIADALAQNEAMKSLVLAANDLTTSSCYYWIESLQTNKVLVDLNIEENENMEEAPKHDAMEWVKGNLELEQLREDPDNFDLSVRSKIIRDNLFNKVSTEDKEIISRLVSNISVKNDTEFYERVSTICPPDRKQMLRMTKNLLAMMTMTKEDKAIRLVQKAYRRMQERKRKEKELREKELRRRRAGRTKGKKSFGKNTKEAQLVRAGNASKGKLVSVSSKASKNIVVR</sequence>
<dbReference type="PANTHER" id="PTHR24111:SF0">
    <property type="entry name" value="LEUCINE-RICH REPEAT-CONTAINING PROTEIN"/>
    <property type="match status" value="1"/>
</dbReference>
<dbReference type="InterPro" id="IPR052201">
    <property type="entry name" value="LRR-containing_regulator"/>
</dbReference>
<accession>A0A9W7AN99</accession>
<feature type="compositionally biased region" description="Acidic residues" evidence="2">
    <location>
        <begin position="31"/>
        <end position="50"/>
    </location>
</feature>
<evidence type="ECO:0000256" key="1">
    <source>
        <dbReference type="ARBA" id="ARBA00022737"/>
    </source>
</evidence>
<dbReference type="SUPFAM" id="SSF52047">
    <property type="entry name" value="RNI-like"/>
    <property type="match status" value="1"/>
</dbReference>
<dbReference type="Proteomes" id="UP001165085">
    <property type="component" value="Unassembled WGS sequence"/>
</dbReference>
<evidence type="ECO:0000313" key="4">
    <source>
        <dbReference type="Proteomes" id="UP001165085"/>
    </source>
</evidence>
<feature type="compositionally biased region" description="Low complexity" evidence="2">
    <location>
        <begin position="51"/>
        <end position="70"/>
    </location>
</feature>
<feature type="compositionally biased region" description="Basic residues" evidence="2">
    <location>
        <begin position="512"/>
        <end position="525"/>
    </location>
</feature>
<dbReference type="Gene3D" id="3.80.10.10">
    <property type="entry name" value="Ribonuclease Inhibitor"/>
    <property type="match status" value="2"/>
</dbReference>
<organism evidence="3 4">
    <name type="scientific">Triparma strigata</name>
    <dbReference type="NCBI Taxonomy" id="1606541"/>
    <lineage>
        <taxon>Eukaryota</taxon>
        <taxon>Sar</taxon>
        <taxon>Stramenopiles</taxon>
        <taxon>Ochrophyta</taxon>
        <taxon>Bolidophyceae</taxon>
        <taxon>Parmales</taxon>
        <taxon>Triparmaceae</taxon>
        <taxon>Triparma</taxon>
    </lineage>
</organism>
<name>A0A9W7AN99_9STRA</name>
<feature type="region of interest" description="Disordered" evidence="2">
    <location>
        <begin position="497"/>
        <end position="543"/>
    </location>
</feature>
<keyword evidence="4" id="KW-1185">Reference proteome</keyword>
<reference evidence="4" key="1">
    <citation type="journal article" date="2023" name="Commun. Biol.">
        <title>Genome analysis of Parmales, the sister group of diatoms, reveals the evolutionary specialization of diatoms from phago-mixotrophs to photoautotrophs.</title>
        <authorList>
            <person name="Ban H."/>
            <person name="Sato S."/>
            <person name="Yoshikawa S."/>
            <person name="Yamada K."/>
            <person name="Nakamura Y."/>
            <person name="Ichinomiya M."/>
            <person name="Sato N."/>
            <person name="Blanc-Mathieu R."/>
            <person name="Endo H."/>
            <person name="Kuwata A."/>
            <person name="Ogata H."/>
        </authorList>
    </citation>
    <scope>NUCLEOTIDE SEQUENCE [LARGE SCALE GENOMIC DNA]</scope>
    <source>
        <strain evidence="4">NIES 3701</strain>
    </source>
</reference>
<dbReference type="AlphaFoldDB" id="A0A9W7AN99"/>
<keyword evidence="1" id="KW-0677">Repeat</keyword>
<dbReference type="OrthoDB" id="188902at2759"/>
<feature type="compositionally biased region" description="Polar residues" evidence="2">
    <location>
        <begin position="14"/>
        <end position="28"/>
    </location>
</feature>
<dbReference type="InterPro" id="IPR001611">
    <property type="entry name" value="Leu-rich_rpt"/>
</dbReference>
<dbReference type="PANTHER" id="PTHR24111">
    <property type="entry name" value="LEUCINE-RICH REPEAT-CONTAINING PROTEIN 34"/>
    <property type="match status" value="1"/>
</dbReference>
<protein>
    <submittedName>
        <fullName evidence="3">Uncharacterized protein</fullName>
    </submittedName>
</protein>
<dbReference type="EMBL" id="BRXY01000170">
    <property type="protein sequence ID" value="GMH73636.1"/>
    <property type="molecule type" value="Genomic_DNA"/>
</dbReference>